<dbReference type="InterPro" id="IPR013780">
    <property type="entry name" value="Glyco_hydro_b"/>
</dbReference>
<name>A0A0D2WQU2_CAPO3</name>
<dbReference type="AlphaFoldDB" id="A0A0D2WQU2"/>
<organism evidence="8 9">
    <name type="scientific">Capsaspora owczarzaki (strain ATCC 30864)</name>
    <dbReference type="NCBI Taxonomy" id="595528"/>
    <lineage>
        <taxon>Eukaryota</taxon>
        <taxon>Filasterea</taxon>
        <taxon>Capsaspora</taxon>
    </lineage>
</organism>
<dbReference type="InterPro" id="IPR041036">
    <property type="entry name" value="GH5_C"/>
</dbReference>
<sequence>MRCAAVLVVVAALAAFASAAPLKMHVSGQRFADEDNRERFFHGMNVVNKVSALMLVLNVPYVPVIDHFDVNFSFSQEDVDVLTGFGLNVIRLSIMMDGAMPAQGAFNETYLSLMQTLIEIAASRDMYVMIETHQDCFSASLCGEGFPTWLAQIAVDPMTPALPLPLAEPYAIDPVTHMPSAADCAKLDWSDYQFTAAQADAYQKLYTVGTPANQGFSDHWRRIVQRFKNNTNVIGYELINEPFAGNIYKNPELMIPSVADRVNLQPFYDNLSNVIREQDPNAIIWFESVTWDDFVPMGFEHPPGGFQYSNQSVISLHYYFGPNVSPMNQFAARYSDAERYGTSLALTEFLIDPSDTPSALEHMSKTMDAADKYQMSWFGWDYKVFEDTTYGPSIWWPTNGTYNWPVVETVARTYPQAVAGKTFHYSYDVATRIFILEYYVNAACKLPTDIFLAEDVHYQNGYTVSVNPSNVVTQSSIKNHVYLTPTSSASNGKFVTVVIGPTK</sequence>
<dbReference type="InterPro" id="IPR052066">
    <property type="entry name" value="Glycosphingolipid_Hydrolases"/>
</dbReference>
<evidence type="ECO:0000256" key="5">
    <source>
        <dbReference type="SAM" id="SignalP"/>
    </source>
</evidence>
<feature type="domain" description="Glycoside hydrolase family 5" evidence="6">
    <location>
        <begin position="79"/>
        <end position="383"/>
    </location>
</feature>
<dbReference type="Pfam" id="PF00150">
    <property type="entry name" value="Cellulase"/>
    <property type="match status" value="1"/>
</dbReference>
<dbReference type="RefSeq" id="XP_004348056.2">
    <property type="nucleotide sequence ID" value="XM_004348006.2"/>
</dbReference>
<evidence type="ECO:0000259" key="6">
    <source>
        <dbReference type="Pfam" id="PF00150"/>
    </source>
</evidence>
<evidence type="ECO:0000259" key="7">
    <source>
        <dbReference type="Pfam" id="PF18564"/>
    </source>
</evidence>
<gene>
    <name evidence="8" type="ORF">CAOG_004231</name>
</gene>
<evidence type="ECO:0000256" key="1">
    <source>
        <dbReference type="ARBA" id="ARBA00005641"/>
    </source>
</evidence>
<dbReference type="EMBL" id="KE346365">
    <property type="protein sequence ID" value="KJE93438.1"/>
    <property type="molecule type" value="Genomic_DNA"/>
</dbReference>
<feature type="chain" id="PRO_5002254698" evidence="5">
    <location>
        <begin position="20"/>
        <end position="503"/>
    </location>
</feature>
<dbReference type="GO" id="GO:0004553">
    <property type="term" value="F:hydrolase activity, hydrolyzing O-glycosyl compounds"/>
    <property type="evidence" value="ECO:0007669"/>
    <property type="project" value="InterPro"/>
</dbReference>
<evidence type="ECO:0000313" key="9">
    <source>
        <dbReference type="Proteomes" id="UP000008743"/>
    </source>
</evidence>
<dbReference type="SUPFAM" id="SSF51445">
    <property type="entry name" value="(Trans)glycosidases"/>
    <property type="match status" value="1"/>
</dbReference>
<dbReference type="PANTHER" id="PTHR31308:SF3">
    <property type="entry name" value="ENDOGLYCOCERAMIDASE"/>
    <property type="match status" value="1"/>
</dbReference>
<dbReference type="STRING" id="595528.A0A0D2WQU2"/>
<dbReference type="InterPro" id="IPR017853">
    <property type="entry name" value="GH"/>
</dbReference>
<keyword evidence="9" id="KW-1185">Reference proteome</keyword>
<dbReference type="PANTHER" id="PTHR31308">
    <property type="match status" value="1"/>
</dbReference>
<dbReference type="Proteomes" id="UP000008743">
    <property type="component" value="Unassembled WGS sequence"/>
</dbReference>
<keyword evidence="5" id="KW-0732">Signal</keyword>
<feature type="domain" description="Glycoside hydrolase family 5 C-terminal" evidence="7">
    <location>
        <begin position="412"/>
        <end position="499"/>
    </location>
</feature>
<dbReference type="Pfam" id="PF18564">
    <property type="entry name" value="Glyco_hydro_5_C"/>
    <property type="match status" value="1"/>
</dbReference>
<dbReference type="GO" id="GO:0000272">
    <property type="term" value="P:polysaccharide catabolic process"/>
    <property type="evidence" value="ECO:0007669"/>
    <property type="project" value="InterPro"/>
</dbReference>
<dbReference type="Gene3D" id="2.60.40.1180">
    <property type="entry name" value="Golgi alpha-mannosidase II"/>
    <property type="match status" value="1"/>
</dbReference>
<dbReference type="InterPro" id="IPR018087">
    <property type="entry name" value="Glyco_hydro_5_CS"/>
</dbReference>
<evidence type="ECO:0000256" key="2">
    <source>
        <dbReference type="ARBA" id="ARBA00022801"/>
    </source>
</evidence>
<proteinExistence type="inferred from homology"/>
<dbReference type="OrthoDB" id="1887033at2759"/>
<evidence type="ECO:0000256" key="4">
    <source>
        <dbReference type="RuleBase" id="RU361153"/>
    </source>
</evidence>
<dbReference type="eggNOG" id="ENOG502RS4Q">
    <property type="taxonomic scope" value="Eukaryota"/>
</dbReference>
<keyword evidence="2 4" id="KW-0378">Hydrolase</keyword>
<feature type="signal peptide" evidence="5">
    <location>
        <begin position="1"/>
        <end position="19"/>
    </location>
</feature>
<reference evidence="9" key="1">
    <citation type="submission" date="2011-02" db="EMBL/GenBank/DDBJ databases">
        <title>The Genome Sequence of Capsaspora owczarzaki ATCC 30864.</title>
        <authorList>
            <person name="Russ C."/>
            <person name="Cuomo C."/>
            <person name="Burger G."/>
            <person name="Gray M.W."/>
            <person name="Holland P.W.H."/>
            <person name="King N."/>
            <person name="Lang F.B.F."/>
            <person name="Roger A.J."/>
            <person name="Ruiz-Trillo I."/>
            <person name="Young S.K."/>
            <person name="Zeng Q."/>
            <person name="Gargeya S."/>
            <person name="Alvarado L."/>
            <person name="Berlin A."/>
            <person name="Chapman S.B."/>
            <person name="Chen Z."/>
            <person name="Freedman E."/>
            <person name="Gellesch M."/>
            <person name="Goldberg J."/>
            <person name="Griggs A."/>
            <person name="Gujja S."/>
            <person name="Heilman E."/>
            <person name="Heiman D."/>
            <person name="Howarth C."/>
            <person name="Mehta T."/>
            <person name="Neiman D."/>
            <person name="Pearson M."/>
            <person name="Roberts A."/>
            <person name="Saif S."/>
            <person name="Shea T."/>
            <person name="Shenoy N."/>
            <person name="Sisk P."/>
            <person name="Stolte C."/>
            <person name="Sykes S."/>
            <person name="White J."/>
            <person name="Yandava C."/>
            <person name="Haas B."/>
            <person name="Nusbaum C."/>
            <person name="Birren B."/>
        </authorList>
    </citation>
    <scope>NUCLEOTIDE SEQUENCE</scope>
    <source>
        <strain evidence="9">ATCC 30864</strain>
    </source>
</reference>
<dbReference type="PROSITE" id="PS00659">
    <property type="entry name" value="GLYCOSYL_HYDROL_F5"/>
    <property type="match status" value="1"/>
</dbReference>
<protein>
    <submittedName>
        <fullName evidence="8">Endoglycoceramidase</fullName>
    </submittedName>
</protein>
<dbReference type="InterPro" id="IPR001547">
    <property type="entry name" value="Glyco_hydro_5"/>
</dbReference>
<keyword evidence="3 4" id="KW-0326">Glycosidase</keyword>
<evidence type="ECO:0000313" key="8">
    <source>
        <dbReference type="EMBL" id="KJE93438.1"/>
    </source>
</evidence>
<dbReference type="PhylomeDB" id="A0A0D2WQU2"/>
<comment type="similarity">
    <text evidence="1 4">Belongs to the glycosyl hydrolase 5 (cellulase A) family.</text>
</comment>
<accession>A0A0D2WQU2</accession>
<evidence type="ECO:0000256" key="3">
    <source>
        <dbReference type="ARBA" id="ARBA00023295"/>
    </source>
</evidence>
<dbReference type="GO" id="GO:0016042">
    <property type="term" value="P:lipid catabolic process"/>
    <property type="evidence" value="ECO:0007669"/>
    <property type="project" value="UniProtKB-ARBA"/>
</dbReference>
<dbReference type="Gene3D" id="3.20.20.80">
    <property type="entry name" value="Glycosidases"/>
    <property type="match status" value="1"/>
</dbReference>
<dbReference type="GO" id="GO:1901136">
    <property type="term" value="P:carbohydrate derivative catabolic process"/>
    <property type="evidence" value="ECO:0007669"/>
    <property type="project" value="UniProtKB-ARBA"/>
</dbReference>
<dbReference type="InParanoid" id="A0A0D2WQU2"/>